<accession>A0A183V1J1</accession>
<protein>
    <submittedName>
        <fullName evidence="7">Chloride channel protein</fullName>
    </submittedName>
</protein>
<evidence type="ECO:0000313" key="7">
    <source>
        <dbReference type="WBParaSite" id="TCNE_0001461101-mRNA-1"/>
    </source>
</evidence>
<keyword evidence="2" id="KW-0406">Ion transport</keyword>
<sequence length="297" mass="33118">IVHNIAQTFHHHHAKDNKRISEFTAEEVSQKNDLAKSSFVHRNPGLHDAAVRRRFVLFQAEKWVKKQLSKQVDFSVIAVDDSPFQLVEQSSLYKVHSLFSLLGVTRAYVTDNGVLVGVVALKEVLYLLRLRMAIELAQAGAVELPPRQSERNWQRNIRAPSIIENLAVDTDTDDEDVISPRAVIKDEHPSPAQLSEEEMRVRSGTETTYYSTEDETDSTGMEQGKSSSRSLSTAMQQPFSETLNDYLQENATANDVQWLHSATEADCCSTTALARVSSAPAEIEGRTGISHDAKVNV</sequence>
<evidence type="ECO:0000313" key="6">
    <source>
        <dbReference type="Proteomes" id="UP000050794"/>
    </source>
</evidence>
<dbReference type="WBParaSite" id="TCNE_0001461101-mRNA-1">
    <property type="protein sequence ID" value="TCNE_0001461101-mRNA-1"/>
    <property type="gene ID" value="TCNE_0001461101"/>
</dbReference>
<reference evidence="7" key="1">
    <citation type="submission" date="2016-06" db="UniProtKB">
        <authorList>
            <consortium name="WormBaseParasite"/>
        </authorList>
    </citation>
    <scope>IDENTIFICATION</scope>
</reference>
<dbReference type="PANTHER" id="PTHR45720:SF10">
    <property type="entry name" value="CHLORIDE CHANNEL PROTEIN 2"/>
    <property type="match status" value="1"/>
</dbReference>
<evidence type="ECO:0000256" key="3">
    <source>
        <dbReference type="ARBA" id="ARBA00023214"/>
    </source>
</evidence>
<dbReference type="AlphaFoldDB" id="A0A183V1J1"/>
<evidence type="ECO:0000256" key="2">
    <source>
        <dbReference type="ARBA" id="ARBA00023065"/>
    </source>
</evidence>
<reference evidence="5 6" key="2">
    <citation type="submission" date="2018-11" db="EMBL/GenBank/DDBJ databases">
        <authorList>
            <consortium name="Pathogen Informatics"/>
        </authorList>
    </citation>
    <scope>NUCLEOTIDE SEQUENCE [LARGE SCALE GENOMIC DNA]</scope>
</reference>
<dbReference type="GO" id="GO:0005886">
    <property type="term" value="C:plasma membrane"/>
    <property type="evidence" value="ECO:0007669"/>
    <property type="project" value="TreeGrafter"/>
</dbReference>
<feature type="compositionally biased region" description="Polar residues" evidence="4">
    <location>
        <begin position="220"/>
        <end position="235"/>
    </location>
</feature>
<keyword evidence="3" id="KW-0868">Chloride</keyword>
<gene>
    <name evidence="5" type="ORF">TCNE_LOCUS14611</name>
</gene>
<dbReference type="Gene3D" id="3.10.580.10">
    <property type="entry name" value="CBS-domain"/>
    <property type="match status" value="1"/>
</dbReference>
<evidence type="ECO:0000256" key="1">
    <source>
        <dbReference type="ARBA" id="ARBA00022448"/>
    </source>
</evidence>
<dbReference type="GO" id="GO:0005247">
    <property type="term" value="F:voltage-gated chloride channel activity"/>
    <property type="evidence" value="ECO:0007669"/>
    <property type="project" value="TreeGrafter"/>
</dbReference>
<dbReference type="Proteomes" id="UP000050794">
    <property type="component" value="Unassembled WGS sequence"/>
</dbReference>
<proteinExistence type="predicted"/>
<dbReference type="InterPro" id="IPR046342">
    <property type="entry name" value="CBS_dom_sf"/>
</dbReference>
<dbReference type="SUPFAM" id="SSF54631">
    <property type="entry name" value="CBS-domain pair"/>
    <property type="match status" value="1"/>
</dbReference>
<dbReference type="EMBL" id="UYWY01022347">
    <property type="protein sequence ID" value="VDM45932.1"/>
    <property type="molecule type" value="Genomic_DNA"/>
</dbReference>
<dbReference type="PANTHER" id="PTHR45720">
    <property type="entry name" value="CHLORIDE CHANNEL PROTEIN 2"/>
    <property type="match status" value="1"/>
</dbReference>
<keyword evidence="1" id="KW-0813">Transport</keyword>
<dbReference type="InterPro" id="IPR050970">
    <property type="entry name" value="Cl_channel_volt-gated"/>
</dbReference>
<evidence type="ECO:0000313" key="5">
    <source>
        <dbReference type="EMBL" id="VDM45932.1"/>
    </source>
</evidence>
<feature type="region of interest" description="Disordered" evidence="4">
    <location>
        <begin position="181"/>
        <end position="235"/>
    </location>
</feature>
<organism evidence="6 7">
    <name type="scientific">Toxocara canis</name>
    <name type="common">Canine roundworm</name>
    <dbReference type="NCBI Taxonomy" id="6265"/>
    <lineage>
        <taxon>Eukaryota</taxon>
        <taxon>Metazoa</taxon>
        <taxon>Ecdysozoa</taxon>
        <taxon>Nematoda</taxon>
        <taxon>Chromadorea</taxon>
        <taxon>Rhabditida</taxon>
        <taxon>Spirurina</taxon>
        <taxon>Ascaridomorpha</taxon>
        <taxon>Ascaridoidea</taxon>
        <taxon>Toxocaridae</taxon>
        <taxon>Toxocara</taxon>
    </lineage>
</organism>
<keyword evidence="6" id="KW-1185">Reference proteome</keyword>
<name>A0A183V1J1_TOXCA</name>
<evidence type="ECO:0000256" key="4">
    <source>
        <dbReference type="SAM" id="MobiDB-lite"/>
    </source>
</evidence>